<sequence>MRDGRTPTFEEIAEAASVSRATAYRYFPGLEALLFEAGLHVAVPRAEDLFGPGAPTDPAERLERLDDALFTMLEANEPAMRALLAGSLQPTTDADAPVRQNRRSPLIDAALDPVRDQFQPDALRHLKAALVPLLGVEALVAFKDVLGVDKDQARAVRHWMIRALVAAARKA</sequence>
<evidence type="ECO:0000256" key="1">
    <source>
        <dbReference type="ARBA" id="ARBA00023125"/>
    </source>
</evidence>
<proteinExistence type="predicted"/>
<dbReference type="SUPFAM" id="SSF46689">
    <property type="entry name" value="Homeodomain-like"/>
    <property type="match status" value="1"/>
</dbReference>
<dbReference type="EMBL" id="QFYS01000006">
    <property type="protein sequence ID" value="RAK64487.1"/>
    <property type="molecule type" value="Genomic_DNA"/>
</dbReference>
<protein>
    <submittedName>
        <fullName evidence="3">TetR/AcrR family transcriptional regulator</fullName>
    </submittedName>
</protein>
<organism evidence="3 4">
    <name type="scientific">Phenylobacterium kunshanense</name>
    <dbReference type="NCBI Taxonomy" id="1445034"/>
    <lineage>
        <taxon>Bacteria</taxon>
        <taxon>Pseudomonadati</taxon>
        <taxon>Pseudomonadota</taxon>
        <taxon>Alphaproteobacteria</taxon>
        <taxon>Caulobacterales</taxon>
        <taxon>Caulobacteraceae</taxon>
        <taxon>Phenylobacterium</taxon>
    </lineage>
</organism>
<dbReference type="Pfam" id="PF00440">
    <property type="entry name" value="TetR_N"/>
    <property type="match status" value="1"/>
</dbReference>
<dbReference type="InterPro" id="IPR001647">
    <property type="entry name" value="HTH_TetR"/>
</dbReference>
<keyword evidence="4" id="KW-1185">Reference proteome</keyword>
<evidence type="ECO:0000313" key="3">
    <source>
        <dbReference type="EMBL" id="RAK64487.1"/>
    </source>
</evidence>
<evidence type="ECO:0000259" key="2">
    <source>
        <dbReference type="Pfam" id="PF00440"/>
    </source>
</evidence>
<dbReference type="GO" id="GO:0003677">
    <property type="term" value="F:DNA binding"/>
    <property type="evidence" value="ECO:0007669"/>
    <property type="project" value="UniProtKB-KW"/>
</dbReference>
<gene>
    <name evidence="3" type="ORF">DJ019_14695</name>
</gene>
<evidence type="ECO:0000313" key="4">
    <source>
        <dbReference type="Proteomes" id="UP000249524"/>
    </source>
</evidence>
<accession>A0A328BBV3</accession>
<feature type="domain" description="HTH tetR-type" evidence="2">
    <location>
        <begin position="8"/>
        <end position="36"/>
    </location>
</feature>
<name>A0A328BBV3_9CAUL</name>
<dbReference type="Proteomes" id="UP000249524">
    <property type="component" value="Unassembled WGS sequence"/>
</dbReference>
<dbReference type="OrthoDB" id="3217159at2"/>
<dbReference type="AlphaFoldDB" id="A0A328BBV3"/>
<comment type="caution">
    <text evidence="3">The sequence shown here is derived from an EMBL/GenBank/DDBJ whole genome shotgun (WGS) entry which is preliminary data.</text>
</comment>
<dbReference type="InterPro" id="IPR009057">
    <property type="entry name" value="Homeodomain-like_sf"/>
</dbReference>
<dbReference type="Gene3D" id="1.10.357.10">
    <property type="entry name" value="Tetracycline Repressor, domain 2"/>
    <property type="match status" value="1"/>
</dbReference>
<reference evidence="3 4" key="1">
    <citation type="submission" date="2018-05" db="EMBL/GenBank/DDBJ databases">
        <authorList>
            <person name="Lanie J.A."/>
            <person name="Ng W.-L."/>
            <person name="Kazmierczak K.M."/>
            <person name="Andrzejewski T.M."/>
            <person name="Davidsen T.M."/>
            <person name="Wayne K.J."/>
            <person name="Tettelin H."/>
            <person name="Glass J.I."/>
            <person name="Rusch D."/>
            <person name="Podicherti R."/>
            <person name="Tsui H.-C.T."/>
            <person name="Winkler M.E."/>
        </authorList>
    </citation>
    <scope>NUCLEOTIDE SEQUENCE [LARGE SCALE GENOMIC DNA]</scope>
    <source>
        <strain evidence="3 4">BUT-10</strain>
    </source>
</reference>
<keyword evidence="1" id="KW-0238">DNA-binding</keyword>